<dbReference type="SMART" id="SM00448">
    <property type="entry name" value="REC"/>
    <property type="match status" value="1"/>
</dbReference>
<dbReference type="AlphaFoldDB" id="C6VZU5"/>
<dbReference type="OrthoDB" id="646623at2"/>
<dbReference type="Gene3D" id="2.40.50.1020">
    <property type="entry name" value="LytTr DNA-binding domain"/>
    <property type="match status" value="1"/>
</dbReference>
<dbReference type="GO" id="GO:0000156">
    <property type="term" value="F:phosphorelay response regulator activity"/>
    <property type="evidence" value="ECO:0007669"/>
    <property type="project" value="InterPro"/>
</dbReference>
<dbReference type="eggNOG" id="COG3279">
    <property type="taxonomic scope" value="Bacteria"/>
</dbReference>
<dbReference type="GO" id="GO:0003677">
    <property type="term" value="F:DNA binding"/>
    <property type="evidence" value="ECO:0007669"/>
    <property type="project" value="InterPro"/>
</dbReference>
<dbReference type="Pfam" id="PF00072">
    <property type="entry name" value="Response_reg"/>
    <property type="match status" value="1"/>
</dbReference>
<dbReference type="PANTHER" id="PTHR37299:SF1">
    <property type="entry name" value="STAGE 0 SPORULATION PROTEIN A HOMOLOG"/>
    <property type="match status" value="1"/>
</dbReference>
<feature type="domain" description="HTH LytTR-type" evidence="3">
    <location>
        <begin position="190"/>
        <end position="256"/>
    </location>
</feature>
<dbReference type="Gene3D" id="3.40.50.2300">
    <property type="match status" value="1"/>
</dbReference>
<keyword evidence="5" id="KW-1185">Reference proteome</keyword>
<dbReference type="EMBL" id="CP001619">
    <property type="protein sequence ID" value="ACT93573.1"/>
    <property type="molecule type" value="Genomic_DNA"/>
</dbReference>
<dbReference type="InterPro" id="IPR007492">
    <property type="entry name" value="LytTR_DNA-bd_dom"/>
</dbReference>
<dbReference type="RefSeq" id="WP_015811823.1">
    <property type="nucleotide sequence ID" value="NC_013037.1"/>
</dbReference>
<dbReference type="InterPro" id="IPR011006">
    <property type="entry name" value="CheY-like_superfamily"/>
</dbReference>
<sequence>MKAVIIEDESLVARQLKQKISNVAADVEVVAILHSIKAARNWLSQNNEPDLMFMDIQLGDGLSFEIFDHFQLECPVIFTTAYDEYALRAFKVNGIDYILKPVDETDLKRALDKYRSLVNGKTALPIDIASLMATLTTRQPAAQTYRETFIATNHQQWVPLKTKDIACFSKDHTLIVSTLQGEHHRINNDSLEELEEVLDPDQFYRANRQHIVAREAIHRIQLADNNKIILVLRPPLKLQVDISREKAPAFKKWFDR</sequence>
<evidence type="ECO:0000259" key="3">
    <source>
        <dbReference type="PROSITE" id="PS50930"/>
    </source>
</evidence>
<dbReference type="STRING" id="471854.Dfer_2354"/>
<dbReference type="KEGG" id="dfe:Dfer_2354"/>
<accession>C6VZU5</accession>
<dbReference type="Pfam" id="PF04397">
    <property type="entry name" value="LytTR"/>
    <property type="match status" value="1"/>
</dbReference>
<dbReference type="Proteomes" id="UP000002011">
    <property type="component" value="Chromosome"/>
</dbReference>
<dbReference type="PROSITE" id="PS50930">
    <property type="entry name" value="HTH_LYTTR"/>
    <property type="match status" value="1"/>
</dbReference>
<gene>
    <name evidence="4" type="ordered locus">Dfer_2354</name>
</gene>
<evidence type="ECO:0000313" key="4">
    <source>
        <dbReference type="EMBL" id="ACT93573.1"/>
    </source>
</evidence>
<evidence type="ECO:0000313" key="5">
    <source>
        <dbReference type="Proteomes" id="UP000002011"/>
    </source>
</evidence>
<dbReference type="FunFam" id="3.40.50.2300:FF:000361">
    <property type="entry name" value="Two-component system response regulator"/>
    <property type="match status" value="1"/>
</dbReference>
<dbReference type="SMART" id="SM00850">
    <property type="entry name" value="LytTR"/>
    <property type="match status" value="1"/>
</dbReference>
<feature type="domain" description="Response regulatory" evidence="2">
    <location>
        <begin position="2"/>
        <end position="115"/>
    </location>
</feature>
<reference evidence="4 5" key="1">
    <citation type="journal article" date="2009" name="Stand. Genomic Sci.">
        <title>Complete genome sequence of Dyadobacter fermentans type strain (NS114).</title>
        <authorList>
            <person name="Lang E."/>
            <person name="Lapidus A."/>
            <person name="Chertkov O."/>
            <person name="Brettin T."/>
            <person name="Detter J.C."/>
            <person name="Han C."/>
            <person name="Copeland A."/>
            <person name="Glavina Del Rio T."/>
            <person name="Nolan M."/>
            <person name="Chen F."/>
            <person name="Lucas S."/>
            <person name="Tice H."/>
            <person name="Cheng J.F."/>
            <person name="Land M."/>
            <person name="Hauser L."/>
            <person name="Chang Y.J."/>
            <person name="Jeffries C.D."/>
            <person name="Kopitz M."/>
            <person name="Bruce D."/>
            <person name="Goodwin L."/>
            <person name="Pitluck S."/>
            <person name="Ovchinnikova G."/>
            <person name="Pati A."/>
            <person name="Ivanova N."/>
            <person name="Mavrommatis K."/>
            <person name="Chen A."/>
            <person name="Palaniappan K."/>
            <person name="Chain P."/>
            <person name="Bristow J."/>
            <person name="Eisen J.A."/>
            <person name="Markowitz V."/>
            <person name="Hugenholtz P."/>
            <person name="Goker M."/>
            <person name="Rohde M."/>
            <person name="Kyrpides N.C."/>
            <person name="Klenk H.P."/>
        </authorList>
    </citation>
    <scope>NUCLEOTIDE SEQUENCE [LARGE SCALE GENOMIC DNA]</scope>
    <source>
        <strain evidence="5">ATCC 700827 / DSM 18053 / CIP 107007 / KCTC 52180 / NS114</strain>
    </source>
</reference>
<feature type="modified residue" description="4-aspartylphosphate" evidence="1">
    <location>
        <position position="55"/>
    </location>
</feature>
<protein>
    <submittedName>
        <fullName evidence="4">Two component transcriptional regulator, LytTR family</fullName>
    </submittedName>
</protein>
<proteinExistence type="predicted"/>
<dbReference type="InterPro" id="IPR046947">
    <property type="entry name" value="LytR-like"/>
</dbReference>
<name>C6VZU5_DYAFD</name>
<dbReference type="InterPro" id="IPR001789">
    <property type="entry name" value="Sig_transdc_resp-reg_receiver"/>
</dbReference>
<dbReference type="HOGENOM" id="CLU_000445_14_1_10"/>
<evidence type="ECO:0000256" key="1">
    <source>
        <dbReference type="PROSITE-ProRule" id="PRU00169"/>
    </source>
</evidence>
<dbReference type="SUPFAM" id="SSF52172">
    <property type="entry name" value="CheY-like"/>
    <property type="match status" value="1"/>
</dbReference>
<dbReference type="PROSITE" id="PS50110">
    <property type="entry name" value="RESPONSE_REGULATORY"/>
    <property type="match status" value="1"/>
</dbReference>
<evidence type="ECO:0000259" key="2">
    <source>
        <dbReference type="PROSITE" id="PS50110"/>
    </source>
</evidence>
<dbReference type="PANTHER" id="PTHR37299">
    <property type="entry name" value="TRANSCRIPTIONAL REGULATOR-RELATED"/>
    <property type="match status" value="1"/>
</dbReference>
<keyword evidence="1" id="KW-0597">Phosphoprotein</keyword>
<organism evidence="4 5">
    <name type="scientific">Dyadobacter fermentans (strain ATCC 700827 / DSM 18053 / CIP 107007 / KCTC 52180 / NS114)</name>
    <dbReference type="NCBI Taxonomy" id="471854"/>
    <lineage>
        <taxon>Bacteria</taxon>
        <taxon>Pseudomonadati</taxon>
        <taxon>Bacteroidota</taxon>
        <taxon>Cytophagia</taxon>
        <taxon>Cytophagales</taxon>
        <taxon>Spirosomataceae</taxon>
        <taxon>Dyadobacter</taxon>
    </lineage>
</organism>